<dbReference type="Proteomes" id="UP001596113">
    <property type="component" value="Unassembled WGS sequence"/>
</dbReference>
<gene>
    <name evidence="1" type="ORF">ACFPOF_05760</name>
</gene>
<sequence length="49" mass="5518">MNEEKGTAVVESKKLTITDIKKALKAYDKETLLSIILDYYKQSPEVSGK</sequence>
<evidence type="ECO:0000313" key="1">
    <source>
        <dbReference type="EMBL" id="MFC5402239.1"/>
    </source>
</evidence>
<keyword evidence="2" id="KW-1185">Reference proteome</keyword>
<accession>A0ABW0HMF2</accession>
<comment type="caution">
    <text evidence="1">The sequence shown here is derived from an EMBL/GenBank/DDBJ whole genome shotgun (WGS) entry which is preliminary data.</text>
</comment>
<proteinExistence type="predicted"/>
<dbReference type="RefSeq" id="WP_378130508.1">
    <property type="nucleotide sequence ID" value="NZ_JBHSMI010000010.1"/>
</dbReference>
<evidence type="ECO:0000313" key="2">
    <source>
        <dbReference type="Proteomes" id="UP001596113"/>
    </source>
</evidence>
<dbReference type="EMBL" id="JBHSMI010000010">
    <property type="protein sequence ID" value="MFC5402239.1"/>
    <property type="molecule type" value="Genomic_DNA"/>
</dbReference>
<name>A0ABW0HMF2_9BACL</name>
<organism evidence="1 2">
    <name type="scientific">Cohnella soli</name>
    <dbReference type="NCBI Taxonomy" id="425005"/>
    <lineage>
        <taxon>Bacteria</taxon>
        <taxon>Bacillati</taxon>
        <taxon>Bacillota</taxon>
        <taxon>Bacilli</taxon>
        <taxon>Bacillales</taxon>
        <taxon>Paenibacillaceae</taxon>
        <taxon>Cohnella</taxon>
    </lineage>
</organism>
<protein>
    <submittedName>
        <fullName evidence="1">Uncharacterized protein</fullName>
    </submittedName>
</protein>
<reference evidence="2" key="1">
    <citation type="journal article" date="2019" name="Int. J. Syst. Evol. Microbiol.">
        <title>The Global Catalogue of Microorganisms (GCM) 10K type strain sequencing project: providing services to taxonomists for standard genome sequencing and annotation.</title>
        <authorList>
            <consortium name="The Broad Institute Genomics Platform"/>
            <consortium name="The Broad Institute Genome Sequencing Center for Infectious Disease"/>
            <person name="Wu L."/>
            <person name="Ma J."/>
        </authorList>
    </citation>
    <scope>NUCLEOTIDE SEQUENCE [LARGE SCALE GENOMIC DNA]</scope>
    <source>
        <strain evidence="2">CGMCC 1.18575</strain>
    </source>
</reference>